<sequence>MLWRTGLMFSRRWRHVLALLFTPFYDRVVNGIGFIAGFSGSWAE</sequence>
<name>A0A7H4M2E1_9ENTR</name>
<organism evidence="1 2">
    <name type="scientific">Klebsiella michiganensis</name>
    <dbReference type="NCBI Taxonomy" id="1134687"/>
    <lineage>
        <taxon>Bacteria</taxon>
        <taxon>Pseudomonadati</taxon>
        <taxon>Pseudomonadota</taxon>
        <taxon>Gammaproteobacteria</taxon>
        <taxon>Enterobacterales</taxon>
        <taxon>Enterobacteriaceae</taxon>
        <taxon>Klebsiella/Raoultella group</taxon>
        <taxon>Klebsiella</taxon>
    </lineage>
</organism>
<reference evidence="1 2" key="1">
    <citation type="submission" date="2018-06" db="EMBL/GenBank/DDBJ databases">
        <authorList>
            <consortium name="Pathogen Informatics"/>
            <person name="Doyle S."/>
        </authorList>
    </citation>
    <scope>NUCLEOTIDE SEQUENCE [LARGE SCALE GENOMIC DNA]</scope>
    <source>
        <strain evidence="1 2">NCTC11694</strain>
    </source>
</reference>
<dbReference type="EMBL" id="UGJR01000002">
    <property type="protein sequence ID" value="STR42567.1"/>
    <property type="molecule type" value="Genomic_DNA"/>
</dbReference>
<proteinExistence type="predicted"/>
<dbReference type="Proteomes" id="UP000255050">
    <property type="component" value="Unassembled WGS sequence"/>
</dbReference>
<evidence type="ECO:0000313" key="2">
    <source>
        <dbReference type="Proteomes" id="UP000255050"/>
    </source>
</evidence>
<gene>
    <name evidence="1" type="ORF">NCTC11694_03803</name>
</gene>
<protein>
    <submittedName>
        <fullName evidence="1">Uncharacterized protein</fullName>
    </submittedName>
</protein>
<dbReference type="AlphaFoldDB" id="A0A7H4M2E1"/>
<evidence type="ECO:0000313" key="1">
    <source>
        <dbReference type="EMBL" id="STR42567.1"/>
    </source>
</evidence>
<comment type="caution">
    <text evidence="1">The sequence shown here is derived from an EMBL/GenBank/DDBJ whole genome shotgun (WGS) entry which is preliminary data.</text>
</comment>
<accession>A0A7H4M2E1</accession>